<dbReference type="Gene3D" id="3.90.1200.10">
    <property type="match status" value="1"/>
</dbReference>
<dbReference type="CDD" id="cd05120">
    <property type="entry name" value="APH_ChoK_like"/>
    <property type="match status" value="1"/>
</dbReference>
<dbReference type="InterPro" id="IPR051678">
    <property type="entry name" value="AGP_Transferase"/>
</dbReference>
<comment type="caution">
    <text evidence="2">The sequence shown here is derived from an EMBL/GenBank/DDBJ whole genome shotgun (WGS) entry which is preliminary data.</text>
</comment>
<sequence>LVAKLGPGLDLTEAESIKFIQRHTSVPVPRVWNSYEKDGVGYILMEYVDGELLERVWGKMDQSTRNTILLELRDYIKQMRQIKPPLLTRIGSATGGPATDRRTMNAIKGGPFETEKDFNEWQLKQLVEGSSQLSRETYASMHKTDHEIVFSHGDLAFHNVIVHDGHVAAIIDWEYAGWYPEHWDFCK</sequence>
<dbReference type="GO" id="GO:0016301">
    <property type="term" value="F:kinase activity"/>
    <property type="evidence" value="ECO:0007669"/>
    <property type="project" value="UniProtKB-KW"/>
</dbReference>
<evidence type="ECO:0000313" key="3">
    <source>
        <dbReference type="Proteomes" id="UP000800235"/>
    </source>
</evidence>
<protein>
    <submittedName>
        <fullName evidence="2">Kinase-like protein</fullName>
    </submittedName>
</protein>
<dbReference type="Proteomes" id="UP000800235">
    <property type="component" value="Unassembled WGS sequence"/>
</dbReference>
<accession>A0A9P4NLF7</accession>
<dbReference type="InterPro" id="IPR011009">
    <property type="entry name" value="Kinase-like_dom_sf"/>
</dbReference>
<dbReference type="Pfam" id="PF01636">
    <property type="entry name" value="APH"/>
    <property type="match status" value="1"/>
</dbReference>
<feature type="domain" description="Aminoglycoside phosphotransferase" evidence="1">
    <location>
        <begin position="13"/>
        <end position="185"/>
    </location>
</feature>
<dbReference type="OrthoDB" id="8300194at2759"/>
<reference evidence="2" key="1">
    <citation type="journal article" date="2020" name="Stud. Mycol.">
        <title>101 Dothideomycetes genomes: a test case for predicting lifestyles and emergence of pathogens.</title>
        <authorList>
            <person name="Haridas S."/>
            <person name="Albert R."/>
            <person name="Binder M."/>
            <person name="Bloem J."/>
            <person name="Labutti K."/>
            <person name="Salamov A."/>
            <person name="Andreopoulos B."/>
            <person name="Baker S."/>
            <person name="Barry K."/>
            <person name="Bills G."/>
            <person name="Bluhm B."/>
            <person name="Cannon C."/>
            <person name="Castanera R."/>
            <person name="Culley D."/>
            <person name="Daum C."/>
            <person name="Ezra D."/>
            <person name="Gonzalez J."/>
            <person name="Henrissat B."/>
            <person name="Kuo A."/>
            <person name="Liang C."/>
            <person name="Lipzen A."/>
            <person name="Lutzoni F."/>
            <person name="Magnuson J."/>
            <person name="Mondo S."/>
            <person name="Nolan M."/>
            <person name="Ohm R."/>
            <person name="Pangilinan J."/>
            <person name="Park H.-J."/>
            <person name="Ramirez L."/>
            <person name="Alfaro M."/>
            <person name="Sun H."/>
            <person name="Tritt A."/>
            <person name="Yoshinaga Y."/>
            <person name="Zwiers L.-H."/>
            <person name="Turgeon B."/>
            <person name="Goodwin S."/>
            <person name="Spatafora J."/>
            <person name="Crous P."/>
            <person name="Grigoriev I."/>
        </authorList>
    </citation>
    <scope>NUCLEOTIDE SEQUENCE</scope>
    <source>
        <strain evidence="2">CBS 130266</strain>
    </source>
</reference>
<feature type="non-terminal residue" evidence="2">
    <location>
        <position position="1"/>
    </location>
</feature>
<proteinExistence type="predicted"/>
<dbReference type="PANTHER" id="PTHR21310:SF58">
    <property type="entry name" value="AMINOGLYCOSIDE PHOSPHOTRANSFERASE DOMAIN-CONTAINING PROTEIN"/>
    <property type="match status" value="1"/>
</dbReference>
<keyword evidence="2" id="KW-0418">Kinase</keyword>
<keyword evidence="2" id="KW-0808">Transferase</keyword>
<feature type="non-terminal residue" evidence="2">
    <location>
        <position position="187"/>
    </location>
</feature>
<dbReference type="AlphaFoldDB" id="A0A9P4NLF7"/>
<dbReference type="PANTHER" id="PTHR21310">
    <property type="entry name" value="AMINOGLYCOSIDE PHOSPHOTRANSFERASE-RELATED-RELATED"/>
    <property type="match status" value="1"/>
</dbReference>
<evidence type="ECO:0000259" key="1">
    <source>
        <dbReference type="Pfam" id="PF01636"/>
    </source>
</evidence>
<gene>
    <name evidence="2" type="ORF">EJ08DRAFT_565600</name>
</gene>
<dbReference type="InterPro" id="IPR002575">
    <property type="entry name" value="Aminoglycoside_PTrfase"/>
</dbReference>
<name>A0A9P4NLF7_9PEZI</name>
<organism evidence="2 3">
    <name type="scientific">Tothia fuscella</name>
    <dbReference type="NCBI Taxonomy" id="1048955"/>
    <lineage>
        <taxon>Eukaryota</taxon>
        <taxon>Fungi</taxon>
        <taxon>Dikarya</taxon>
        <taxon>Ascomycota</taxon>
        <taxon>Pezizomycotina</taxon>
        <taxon>Dothideomycetes</taxon>
        <taxon>Pleosporomycetidae</taxon>
        <taxon>Venturiales</taxon>
        <taxon>Cylindrosympodiaceae</taxon>
        <taxon>Tothia</taxon>
    </lineage>
</organism>
<dbReference type="EMBL" id="MU007064">
    <property type="protein sequence ID" value="KAF2426480.1"/>
    <property type="molecule type" value="Genomic_DNA"/>
</dbReference>
<keyword evidence="3" id="KW-1185">Reference proteome</keyword>
<dbReference type="SUPFAM" id="SSF56112">
    <property type="entry name" value="Protein kinase-like (PK-like)"/>
    <property type="match status" value="1"/>
</dbReference>
<evidence type="ECO:0000313" key="2">
    <source>
        <dbReference type="EMBL" id="KAF2426480.1"/>
    </source>
</evidence>